<protein>
    <submittedName>
        <fullName evidence="3">3-deoxy-7-phosphoheptulonate synthase</fullName>
        <ecNumber evidence="3">2.5.1.54</ecNumber>
    </submittedName>
</protein>
<dbReference type="AlphaFoldDB" id="A0A8J7P7M7"/>
<dbReference type="PANTHER" id="PTHR43018:SF1">
    <property type="entry name" value="PROTEIN AROA(G)"/>
    <property type="match status" value="1"/>
</dbReference>
<dbReference type="Proteomes" id="UP000664277">
    <property type="component" value="Unassembled WGS sequence"/>
</dbReference>
<gene>
    <name evidence="3" type="primary">aroF</name>
    <name evidence="3" type="ORF">J0M35_11220</name>
</gene>
<proteinExistence type="predicted"/>
<evidence type="ECO:0000256" key="1">
    <source>
        <dbReference type="ARBA" id="ARBA00022679"/>
    </source>
</evidence>
<dbReference type="Gene3D" id="3.30.70.1140">
    <property type="entry name" value="Phospho-2-dehydro-3-deoxyheptonate aldolase, domain 1"/>
    <property type="match status" value="1"/>
</dbReference>
<name>A0A8J7P7M7_9BACT</name>
<dbReference type="InterPro" id="IPR013785">
    <property type="entry name" value="Aldolase_TIM"/>
</dbReference>
<dbReference type="NCBIfam" id="NF009239">
    <property type="entry name" value="PRK12595.1"/>
    <property type="match status" value="1"/>
</dbReference>
<organism evidence="3 4">
    <name type="scientific">Candidatus Obscuribacter phosphatis</name>
    <dbReference type="NCBI Taxonomy" id="1906157"/>
    <lineage>
        <taxon>Bacteria</taxon>
        <taxon>Bacillati</taxon>
        <taxon>Candidatus Melainabacteria</taxon>
        <taxon>Candidatus Obscuribacterales</taxon>
        <taxon>Candidatus Obscuribacteraceae</taxon>
        <taxon>Candidatus Obscuribacter</taxon>
    </lineage>
</organism>
<accession>A0A8J7P7M7</accession>
<evidence type="ECO:0000313" key="3">
    <source>
        <dbReference type="EMBL" id="MBN8660929.1"/>
    </source>
</evidence>
<dbReference type="EC" id="2.5.1.54" evidence="3"/>
<feature type="domain" description="DAHP synthetase I/KDSA" evidence="2">
    <location>
        <begin position="90"/>
        <end position="324"/>
    </location>
</feature>
<dbReference type="EMBL" id="JAFLCK010000014">
    <property type="protein sequence ID" value="MBN8660929.1"/>
    <property type="molecule type" value="Genomic_DNA"/>
</dbReference>
<sequence length="356" mass="38418">MILSFQKAASDECLSKALKRLSENGLAAQIVESASRRLIVITSECDSMPGHFFSQLEGVEKVVKLTARSPLAEDSGCATVAIGSEERRGRLFIGHGRKPVVIGGPCSVESREQILEIAHAVKLAGAGALRGGAFKPRSNPYDFQGLGLDGLKFMSEAAESARLPVISEVMSPRDVEICEPYLDVFQVGARNMYNYDLLRELGRQTKPVLLKRGLSATIDELLQAAEYVLASGNLQVILCERGIRTYETRLRNTLDLSAVALLKSLTSLPVLVDPSHATGKRELIRPLSRAAIACGADGVIIEAHCQPEKSISDAAQAISPAVLADIVKDVDLIADTLRQIDKTSEPDSSPEECILR</sequence>
<dbReference type="Pfam" id="PF00793">
    <property type="entry name" value="DAHP_synth_1"/>
    <property type="match status" value="1"/>
</dbReference>
<keyword evidence="1 3" id="KW-0808">Transferase</keyword>
<evidence type="ECO:0000313" key="4">
    <source>
        <dbReference type="Proteomes" id="UP000664277"/>
    </source>
</evidence>
<dbReference type="InterPro" id="IPR006268">
    <property type="entry name" value="DAHP_syn_2"/>
</dbReference>
<reference evidence="3" key="1">
    <citation type="submission" date="2021-02" db="EMBL/GenBank/DDBJ databases">
        <title>Genome-Resolved Metagenomics of a Microbial Community Performing Photosynthetic Biological Nutrient Removal.</title>
        <authorList>
            <person name="Mcdaniel E.A."/>
        </authorList>
    </citation>
    <scope>NUCLEOTIDE SEQUENCE</scope>
    <source>
        <strain evidence="3">UWPOB_OBS1</strain>
    </source>
</reference>
<dbReference type="SUPFAM" id="SSF51569">
    <property type="entry name" value="Aldolase"/>
    <property type="match status" value="1"/>
</dbReference>
<dbReference type="NCBIfam" id="TIGR01361">
    <property type="entry name" value="DAHP_synth_Bsub"/>
    <property type="match status" value="1"/>
</dbReference>
<dbReference type="GO" id="GO:0016832">
    <property type="term" value="F:aldehyde-lyase activity"/>
    <property type="evidence" value="ECO:0007669"/>
    <property type="project" value="InterPro"/>
</dbReference>
<dbReference type="PANTHER" id="PTHR43018">
    <property type="entry name" value="PHOSPHO-2-DEHYDRO-3-DEOXYHEPTONATE ALDOLASE"/>
    <property type="match status" value="1"/>
</dbReference>
<dbReference type="InterPro" id="IPR006218">
    <property type="entry name" value="DAHP1/KDSA"/>
</dbReference>
<dbReference type="Gene3D" id="3.20.20.70">
    <property type="entry name" value="Aldolase class I"/>
    <property type="match status" value="1"/>
</dbReference>
<dbReference type="NCBIfam" id="NF006421">
    <property type="entry name" value="PRK08673.1"/>
    <property type="match status" value="1"/>
</dbReference>
<dbReference type="InterPro" id="IPR052899">
    <property type="entry name" value="Class-I_DAHP_synthase"/>
</dbReference>
<dbReference type="GO" id="GO:0003849">
    <property type="term" value="F:3-deoxy-7-phosphoheptulonate synthase activity"/>
    <property type="evidence" value="ECO:0007669"/>
    <property type="project" value="UniProtKB-EC"/>
</dbReference>
<comment type="caution">
    <text evidence="3">The sequence shown here is derived from an EMBL/GenBank/DDBJ whole genome shotgun (WGS) entry which is preliminary data.</text>
</comment>
<dbReference type="GO" id="GO:0009073">
    <property type="term" value="P:aromatic amino acid family biosynthetic process"/>
    <property type="evidence" value="ECO:0007669"/>
    <property type="project" value="InterPro"/>
</dbReference>
<evidence type="ECO:0000259" key="2">
    <source>
        <dbReference type="Pfam" id="PF00793"/>
    </source>
</evidence>